<evidence type="ECO:0000259" key="1">
    <source>
        <dbReference type="Pfam" id="PF20248"/>
    </source>
</evidence>
<reference evidence="3" key="1">
    <citation type="journal article" date="2021" name="Science">
        <title>Hunting the eagle killer: A cyanobacterial neurotoxin causes vacuolar myelinopathy.</title>
        <authorList>
            <person name="Breinlinger S."/>
            <person name="Phillips T.J."/>
            <person name="Haram B.N."/>
            <person name="Mares J."/>
            <person name="Martinez Yerena J.A."/>
            <person name="Hrouzek P."/>
            <person name="Sobotka R."/>
            <person name="Henderson W.M."/>
            <person name="Schmieder P."/>
            <person name="Williams S.M."/>
            <person name="Lauderdale J.D."/>
            <person name="Wilde H.D."/>
            <person name="Gerrin W."/>
            <person name="Kust A."/>
            <person name="Washington J.W."/>
            <person name="Wagner C."/>
            <person name="Geier B."/>
            <person name="Liebeke M."/>
            <person name="Enke H."/>
            <person name="Niedermeyer T.H.J."/>
            <person name="Wilde S.B."/>
        </authorList>
    </citation>
    <scope>NUCLEOTIDE SEQUENCE [LARGE SCALE GENOMIC DNA]</scope>
    <source>
        <strain evidence="3">Thurmond2011</strain>
    </source>
</reference>
<protein>
    <recommendedName>
        <fullName evidence="1">DUF6603 domain-containing protein</fullName>
    </recommendedName>
</protein>
<sequence>MTTTKPQLAQELETAAETTPSAGVITIQIDSTKVTFNYKKSVDQTNKNILGYTTSNAIKLKVSSVIQTLSTEIAELLTGTGLMNQSISFKRLIVIYSKDQSGKPSKWLFALDLDLANQLQFSNLPLVGDAFQNQTSIISSLRIVASSESFTLKEVRDFNKLFPTEVSSLDKLPDPGEGKGKDDDIAIPKGFSLSGKLDFSHTSYVLNLPVSPGNAGGNTPTPTPSQSTAISKKGVWFDIEKSIGALSVKQIGFIYEKEELAILFDAALKVSAFTLTCDNLGVKLPLKNLTPSFNLDGVGVEYKSENIEIAGALLRKQKTLNGIAYDEYLGMAILKFKFAGKGDKPGKTLGLSAIGSYANYNGKPALFFYAVLDYPLGGPAFFFVTGFALGFGYNRYLKVPPINKLAEFPLVAQAVGGVAKNEVKDTSKLITQQLQNLDKYVTLSPGSGFIAIGIKFTSFKLVDCFALLTIAFGEDFEINLLGIASMKLPPLVEGEAEKTIPPVAEVTMLLRARFSLNEGVIAVEAQLSNDSYILSKNCRLTGGFAFYTWFDGPNAGDFVITLGGYHPSFKKPAHYPNVPRLGFNWQVDSCLSLKGEMYFALCSHALMVGGKLEASFRSGSLWAYFVAEAHFLISWKPYFYSIQIQVRIQAGVGILGPVNLGVQLQIWGPEFGGIVRLKIVFVKVVIEFGDQSSRFPSPINWKTFRESFLPSDQEICTIAVTQGLARQLSQADGTPLFIVNPLEFELVTNSVIPTQKGYYHDNDNTVLPDEGANTNFGARSMGIKAGDLETTHTIKITRKDGSNNDIEVKKAEWTFKPATKQIPTGLWGDARVKTMASNEYLLPPETNEQRFLENTLSGFRILPGKPPEAGNTDSIKVTKLQYDTKLISDVYAWQEILKFAVSSSLDAERITTIKNNIVDPNTINRRNQILTSLGFTPTEDVKLTNSVADAFVIAPQVKA</sequence>
<dbReference type="EMBL" id="JAALHA020000022">
    <property type="protein sequence ID" value="MDR9899111.1"/>
    <property type="molecule type" value="Genomic_DNA"/>
</dbReference>
<organism evidence="2 3">
    <name type="scientific">Aetokthonos hydrillicola Thurmond2011</name>
    <dbReference type="NCBI Taxonomy" id="2712845"/>
    <lineage>
        <taxon>Bacteria</taxon>
        <taxon>Bacillati</taxon>
        <taxon>Cyanobacteriota</taxon>
        <taxon>Cyanophyceae</taxon>
        <taxon>Nostocales</taxon>
        <taxon>Hapalosiphonaceae</taxon>
        <taxon>Aetokthonos</taxon>
    </lineage>
</organism>
<comment type="caution">
    <text evidence="2">The sequence shown here is derived from an EMBL/GenBank/DDBJ whole genome shotgun (WGS) entry which is preliminary data.</text>
</comment>
<gene>
    <name evidence="2" type="ORF">G7B40_031795</name>
</gene>
<accession>A0AAP5ICP4</accession>
<feature type="domain" description="DUF6603" evidence="1">
    <location>
        <begin position="239"/>
        <end position="724"/>
    </location>
</feature>
<dbReference type="Pfam" id="PF20248">
    <property type="entry name" value="DUF6603"/>
    <property type="match status" value="1"/>
</dbReference>
<name>A0AAP5ICP4_9CYAN</name>
<dbReference type="InterPro" id="IPR046538">
    <property type="entry name" value="DUF6603"/>
</dbReference>
<keyword evidence="3" id="KW-1185">Reference proteome</keyword>
<evidence type="ECO:0000313" key="3">
    <source>
        <dbReference type="Proteomes" id="UP000667802"/>
    </source>
</evidence>
<evidence type="ECO:0000313" key="2">
    <source>
        <dbReference type="EMBL" id="MDR9899111.1"/>
    </source>
</evidence>
<dbReference type="AlphaFoldDB" id="A0AAP5ICP4"/>
<dbReference type="Proteomes" id="UP000667802">
    <property type="component" value="Unassembled WGS sequence"/>
</dbReference>
<proteinExistence type="predicted"/>
<dbReference type="RefSeq" id="WP_208344146.1">
    <property type="nucleotide sequence ID" value="NZ_CAWQFN010000479.1"/>
</dbReference>